<dbReference type="PANTHER" id="PTHR12835:SF5">
    <property type="entry name" value="BIOTIN--PROTEIN LIGASE"/>
    <property type="match status" value="1"/>
</dbReference>
<dbReference type="GO" id="GO:0004077">
    <property type="term" value="F:biotin--[biotin carboxyl-carrier protein] ligase activity"/>
    <property type="evidence" value="ECO:0007669"/>
    <property type="project" value="InterPro"/>
</dbReference>
<dbReference type="InterPro" id="IPR004408">
    <property type="entry name" value="Biotin_CoA_COase_ligase"/>
</dbReference>
<accession>A0A8S1WKK0</accession>
<gene>
    <name evidence="4" type="ORF">POCTA_138.1.T0940163</name>
</gene>
<evidence type="ECO:0000256" key="1">
    <source>
        <dbReference type="ARBA" id="ARBA00009934"/>
    </source>
</evidence>
<reference evidence="4" key="1">
    <citation type="submission" date="2021-01" db="EMBL/GenBank/DDBJ databases">
        <authorList>
            <consortium name="Genoscope - CEA"/>
            <person name="William W."/>
        </authorList>
    </citation>
    <scope>NUCLEOTIDE SEQUENCE</scope>
</reference>
<evidence type="ECO:0000313" key="4">
    <source>
        <dbReference type="EMBL" id="CAD8189217.1"/>
    </source>
</evidence>
<evidence type="ECO:0000256" key="2">
    <source>
        <dbReference type="ARBA" id="ARBA00022598"/>
    </source>
</evidence>
<dbReference type="NCBIfam" id="TIGR00121">
    <property type="entry name" value="birA_ligase"/>
    <property type="match status" value="1"/>
</dbReference>
<dbReference type="AlphaFoldDB" id="A0A8S1WKK0"/>
<dbReference type="Pfam" id="PF03099">
    <property type="entry name" value="BPL_LplA_LipB"/>
    <property type="match status" value="1"/>
</dbReference>
<dbReference type="EMBL" id="CAJJDP010000093">
    <property type="protein sequence ID" value="CAD8189217.1"/>
    <property type="molecule type" value="Genomic_DNA"/>
</dbReference>
<dbReference type="OrthoDB" id="10250105at2759"/>
<keyword evidence="2" id="KW-0436">Ligase</keyword>
<comment type="caution">
    <text evidence="4">The sequence shown here is derived from an EMBL/GenBank/DDBJ whole genome shotgun (WGS) entry which is preliminary data.</text>
</comment>
<evidence type="ECO:0000313" key="5">
    <source>
        <dbReference type="Proteomes" id="UP000683925"/>
    </source>
</evidence>
<comment type="similarity">
    <text evidence="1">Belongs to the biotin--protein ligase family.</text>
</comment>
<dbReference type="GO" id="GO:0005737">
    <property type="term" value="C:cytoplasm"/>
    <property type="evidence" value="ECO:0007669"/>
    <property type="project" value="TreeGrafter"/>
</dbReference>
<sequence>MQKTKGDSSFSTNSHNNGKLQEIERHFSEDVLLETVDSTQTYAKKEYKRKYWNQITYIRALHQTEGRGQFDRKWECQSKKNILTTIIFPFFTRKEHLKNVTIIVGYAIVKLFKELYNLNAQLKWMNDILINCKKSVGILVESELIDNKCVLFVGIGINVNWWKEVDQNQLYLELKERVTKALYDLNDFGFEHLRVRMNRILYRRGQLCEFEDSKILQKVYSGILEELNEQGDLVIRDQVNNQRAIVPPNVRLKK</sequence>
<evidence type="ECO:0000259" key="3">
    <source>
        <dbReference type="Pfam" id="PF03099"/>
    </source>
</evidence>
<name>A0A8S1WKK0_PAROT</name>
<keyword evidence="5" id="KW-1185">Reference proteome</keyword>
<protein>
    <recommendedName>
        <fullName evidence="3">BPL/LPL catalytic domain-containing protein</fullName>
    </recommendedName>
</protein>
<dbReference type="Proteomes" id="UP000683925">
    <property type="component" value="Unassembled WGS sequence"/>
</dbReference>
<organism evidence="4 5">
    <name type="scientific">Paramecium octaurelia</name>
    <dbReference type="NCBI Taxonomy" id="43137"/>
    <lineage>
        <taxon>Eukaryota</taxon>
        <taxon>Sar</taxon>
        <taxon>Alveolata</taxon>
        <taxon>Ciliophora</taxon>
        <taxon>Intramacronucleata</taxon>
        <taxon>Oligohymenophorea</taxon>
        <taxon>Peniculida</taxon>
        <taxon>Parameciidae</taxon>
        <taxon>Paramecium</taxon>
    </lineage>
</organism>
<proteinExistence type="inferred from homology"/>
<dbReference type="InterPro" id="IPR004143">
    <property type="entry name" value="BPL_LPL_catalytic"/>
</dbReference>
<dbReference type="PANTHER" id="PTHR12835">
    <property type="entry name" value="BIOTIN PROTEIN LIGASE"/>
    <property type="match status" value="1"/>
</dbReference>
<feature type="domain" description="BPL/LPL catalytic" evidence="3">
    <location>
        <begin position="34"/>
        <end position="158"/>
    </location>
</feature>
<dbReference type="CDD" id="cd16442">
    <property type="entry name" value="BPL"/>
    <property type="match status" value="1"/>
</dbReference>
<dbReference type="OMA" id="DRKWECQ"/>